<name>A0A839F0R5_9GAMM</name>
<dbReference type="Proteomes" id="UP000550401">
    <property type="component" value="Unassembled WGS sequence"/>
</dbReference>
<dbReference type="AlphaFoldDB" id="A0A839F0R5"/>
<organism evidence="4 5">
    <name type="scientific">Dokdonella fugitiva</name>
    <dbReference type="NCBI Taxonomy" id="328517"/>
    <lineage>
        <taxon>Bacteria</taxon>
        <taxon>Pseudomonadati</taxon>
        <taxon>Pseudomonadota</taxon>
        <taxon>Gammaproteobacteria</taxon>
        <taxon>Lysobacterales</taxon>
        <taxon>Rhodanobacteraceae</taxon>
        <taxon>Dokdonella</taxon>
    </lineage>
</organism>
<dbReference type="InterPro" id="IPR011990">
    <property type="entry name" value="TPR-like_helical_dom_sf"/>
</dbReference>
<dbReference type="GO" id="GO:0003677">
    <property type="term" value="F:DNA binding"/>
    <property type="evidence" value="ECO:0007669"/>
    <property type="project" value="UniProtKB-UniRule"/>
</dbReference>
<evidence type="ECO:0000256" key="2">
    <source>
        <dbReference type="PROSITE-ProRule" id="PRU01091"/>
    </source>
</evidence>
<protein>
    <submittedName>
        <fullName evidence="4">DNA-binding winged helix-turn-helix (WHTH) protein</fullName>
    </submittedName>
</protein>
<gene>
    <name evidence="4" type="ORF">FHW12_001703</name>
</gene>
<dbReference type="GO" id="GO:0006355">
    <property type="term" value="P:regulation of DNA-templated transcription"/>
    <property type="evidence" value="ECO:0007669"/>
    <property type="project" value="InterPro"/>
</dbReference>
<proteinExistence type="predicted"/>
<feature type="DNA-binding region" description="OmpR/PhoB-type" evidence="2">
    <location>
        <begin position="13"/>
        <end position="109"/>
    </location>
</feature>
<dbReference type="GO" id="GO:0000160">
    <property type="term" value="P:phosphorelay signal transduction system"/>
    <property type="evidence" value="ECO:0007669"/>
    <property type="project" value="InterPro"/>
</dbReference>
<dbReference type="EMBL" id="JACGXL010000002">
    <property type="protein sequence ID" value="MBA8887489.1"/>
    <property type="molecule type" value="Genomic_DNA"/>
</dbReference>
<keyword evidence="5" id="KW-1185">Reference proteome</keyword>
<evidence type="ECO:0000259" key="3">
    <source>
        <dbReference type="PROSITE" id="PS51755"/>
    </source>
</evidence>
<dbReference type="InterPro" id="IPR036388">
    <property type="entry name" value="WH-like_DNA-bd_sf"/>
</dbReference>
<dbReference type="CDD" id="cd00383">
    <property type="entry name" value="trans_reg_C"/>
    <property type="match status" value="1"/>
</dbReference>
<dbReference type="InterPro" id="IPR016032">
    <property type="entry name" value="Sig_transdc_resp-reg_C-effctor"/>
</dbReference>
<sequence>MTERIGLSWPAEAQKIVLGGIEVDLRYRVVRRMGVAHELNPRTFDLLSLFLHEPRVLHTREAIFAKIWPGVIVEDASLTTCVWMLRRAFGNDAKQWIRTVSKQGYVFDPPCEIRLVEGDAAIAPAEIVDPFALLDAADGTDEPAFPARPRVRRWAKVAALAALVACATSVTVLRGGASRAPTRVALVLADGAGGEPVQWPAALLRAWLDWQVRSLPDLLAADASDACDACDDVAVLLEVEAPARRDGEWRVTARFRGDARRGDIEQRCSEGQLVSAIDAVGRATLHELEPSIDAAAFPALSIDAASARELVDGLAHERRHRWGDAVRAYAGIAERDAAFGWVQLRLAASLAEIGQRSGAERALERALPWLDALPPALQQPARAQQAFLHQDYAAAAAAFARLQSAYARNVPLRLDEADSLRRAGRIQEAATRVEGELPAGASGVRWLIRQAEIASSNRDPQHAATAAEDAIALAEHRDWPHDRAQATLLLADARLAQGDAPDPALYESAASDYERSGDRLGALSARLQADLQATATAAREPAHLDELLSEARLAGNTDVEIDALRRTALFHDRAGDIARARERFAQAAAVADTAGNAYERRKLDLNLLQEDALRLDFAMLDHRLAALRAEAPQGGIAFGVGLQAARLAYLRGDFDGALARLSEAEAAVRDGDRGRAPHVSTIGCMRVAVHMMQGRTAAARDDVRDCRSSGVPVLDHFADIAEAELAIHTGDLAQARRLLAPMRETLRAQANEVDRWNLTIEIAPLLARAGELDVARAVLDEVLPEIEGSGYRLIEADARATRAEIALADGRLDDAAREAALGGALVPADDWYEMRRLRTVRALLAQARGEPEAAAQMLRALHADARRHEDVLAELLAHSLMSTRASFDDCPEARRAHLVAQSGLRGASDLWMNPAAHGHGALAKAAQ</sequence>
<dbReference type="RefSeq" id="WP_182530553.1">
    <property type="nucleotide sequence ID" value="NZ_JACGXL010000002.1"/>
</dbReference>
<evidence type="ECO:0000313" key="5">
    <source>
        <dbReference type="Proteomes" id="UP000550401"/>
    </source>
</evidence>
<dbReference type="PROSITE" id="PS51755">
    <property type="entry name" value="OMPR_PHOB"/>
    <property type="match status" value="1"/>
</dbReference>
<dbReference type="SMART" id="SM00862">
    <property type="entry name" value="Trans_reg_C"/>
    <property type="match status" value="1"/>
</dbReference>
<dbReference type="InterPro" id="IPR001867">
    <property type="entry name" value="OmpR/PhoB-type_DNA-bd"/>
</dbReference>
<dbReference type="Gene3D" id="1.10.10.10">
    <property type="entry name" value="Winged helix-like DNA-binding domain superfamily/Winged helix DNA-binding domain"/>
    <property type="match status" value="1"/>
</dbReference>
<dbReference type="SUPFAM" id="SSF48452">
    <property type="entry name" value="TPR-like"/>
    <property type="match status" value="1"/>
</dbReference>
<dbReference type="Gene3D" id="1.25.40.10">
    <property type="entry name" value="Tetratricopeptide repeat domain"/>
    <property type="match status" value="1"/>
</dbReference>
<evidence type="ECO:0000256" key="1">
    <source>
        <dbReference type="ARBA" id="ARBA00023125"/>
    </source>
</evidence>
<keyword evidence="1 2" id="KW-0238">DNA-binding</keyword>
<dbReference type="Pfam" id="PF00486">
    <property type="entry name" value="Trans_reg_C"/>
    <property type="match status" value="1"/>
</dbReference>
<dbReference type="SUPFAM" id="SSF46894">
    <property type="entry name" value="C-terminal effector domain of the bipartite response regulators"/>
    <property type="match status" value="1"/>
</dbReference>
<feature type="domain" description="OmpR/PhoB-type" evidence="3">
    <location>
        <begin position="13"/>
        <end position="109"/>
    </location>
</feature>
<accession>A0A839F0R5</accession>
<reference evidence="4 5" key="1">
    <citation type="submission" date="2020-07" db="EMBL/GenBank/DDBJ databases">
        <title>Genomic Encyclopedia of Type Strains, Phase IV (KMG-V): Genome sequencing to study the core and pangenomes of soil and plant-associated prokaryotes.</title>
        <authorList>
            <person name="Whitman W."/>
        </authorList>
    </citation>
    <scope>NUCLEOTIDE SEQUENCE [LARGE SCALE GENOMIC DNA]</scope>
    <source>
        <strain evidence="4 5">RH2WT43</strain>
    </source>
</reference>
<comment type="caution">
    <text evidence="4">The sequence shown here is derived from an EMBL/GenBank/DDBJ whole genome shotgun (WGS) entry which is preliminary data.</text>
</comment>
<evidence type="ECO:0000313" key="4">
    <source>
        <dbReference type="EMBL" id="MBA8887489.1"/>
    </source>
</evidence>